<keyword evidence="7 10" id="KW-1133">Transmembrane helix</keyword>
<evidence type="ECO:0000256" key="9">
    <source>
        <dbReference type="ARBA" id="ARBA00034290"/>
    </source>
</evidence>
<reference evidence="12" key="1">
    <citation type="submission" date="2020-12" db="EMBL/GenBank/DDBJ databases">
        <title>Methylobrevis albus sp. nov., isolated from fresh water lack sediment.</title>
        <authorList>
            <person name="Zou Q."/>
        </authorList>
    </citation>
    <scope>NUCLEOTIDE SEQUENCE</scope>
    <source>
        <strain evidence="12">L22</strain>
    </source>
</reference>
<dbReference type="EMBL" id="JADZLT010000052">
    <property type="protein sequence ID" value="MBH0238992.1"/>
    <property type="molecule type" value="Genomic_DNA"/>
</dbReference>
<dbReference type="RefSeq" id="WP_197312072.1">
    <property type="nucleotide sequence ID" value="NZ_JADZLT010000052.1"/>
</dbReference>
<dbReference type="Gene3D" id="3.20.20.450">
    <property type="entry name" value="EAL domain"/>
    <property type="match status" value="1"/>
</dbReference>
<dbReference type="InterPro" id="IPR050706">
    <property type="entry name" value="Cyclic-di-GMP_PDE-like"/>
</dbReference>
<evidence type="ECO:0000256" key="3">
    <source>
        <dbReference type="ARBA" id="ARBA00022475"/>
    </source>
</evidence>
<feature type="transmembrane region" description="Helical" evidence="10">
    <location>
        <begin position="12"/>
        <end position="31"/>
    </location>
</feature>
<dbReference type="InterPro" id="IPR035919">
    <property type="entry name" value="EAL_sf"/>
</dbReference>
<dbReference type="Pfam" id="PF00563">
    <property type="entry name" value="EAL"/>
    <property type="match status" value="1"/>
</dbReference>
<evidence type="ECO:0000256" key="5">
    <source>
        <dbReference type="ARBA" id="ARBA00022692"/>
    </source>
</evidence>
<dbReference type="CDD" id="cd01948">
    <property type="entry name" value="EAL"/>
    <property type="match status" value="1"/>
</dbReference>
<feature type="domain" description="EAL" evidence="11">
    <location>
        <begin position="262"/>
        <end position="515"/>
    </location>
</feature>
<dbReference type="SMART" id="SM00052">
    <property type="entry name" value="EAL"/>
    <property type="match status" value="1"/>
</dbReference>
<dbReference type="AlphaFoldDB" id="A0A931I366"/>
<dbReference type="Proteomes" id="UP000631694">
    <property type="component" value="Unassembled WGS sequence"/>
</dbReference>
<evidence type="ECO:0000256" key="2">
    <source>
        <dbReference type="ARBA" id="ARBA00012282"/>
    </source>
</evidence>
<dbReference type="InterPro" id="IPR024744">
    <property type="entry name" value="CSS-motif_dom"/>
</dbReference>
<evidence type="ECO:0000256" key="7">
    <source>
        <dbReference type="ARBA" id="ARBA00022989"/>
    </source>
</evidence>
<dbReference type="PANTHER" id="PTHR33121:SF79">
    <property type="entry name" value="CYCLIC DI-GMP PHOSPHODIESTERASE PDED-RELATED"/>
    <property type="match status" value="1"/>
</dbReference>
<evidence type="ECO:0000256" key="1">
    <source>
        <dbReference type="ARBA" id="ARBA00004651"/>
    </source>
</evidence>
<organism evidence="12 13">
    <name type="scientific">Methylobrevis albus</name>
    <dbReference type="NCBI Taxonomy" id="2793297"/>
    <lineage>
        <taxon>Bacteria</taxon>
        <taxon>Pseudomonadati</taxon>
        <taxon>Pseudomonadota</taxon>
        <taxon>Alphaproteobacteria</taxon>
        <taxon>Hyphomicrobiales</taxon>
        <taxon>Pleomorphomonadaceae</taxon>
        <taxon>Methylobrevis</taxon>
    </lineage>
</organism>
<dbReference type="EC" id="3.1.4.52" evidence="2"/>
<dbReference type="InterPro" id="IPR001633">
    <property type="entry name" value="EAL_dom"/>
</dbReference>
<dbReference type="SUPFAM" id="SSF141868">
    <property type="entry name" value="EAL domain-like"/>
    <property type="match status" value="1"/>
</dbReference>
<accession>A0A931I366</accession>
<gene>
    <name evidence="12" type="ORF">I5731_14255</name>
</gene>
<comment type="catalytic activity">
    <reaction evidence="9">
        <text>3',3'-c-di-GMP + H2O = 5'-phosphoguanylyl(3'-&gt;5')guanosine + H(+)</text>
        <dbReference type="Rhea" id="RHEA:24902"/>
        <dbReference type="ChEBI" id="CHEBI:15377"/>
        <dbReference type="ChEBI" id="CHEBI:15378"/>
        <dbReference type="ChEBI" id="CHEBI:58754"/>
        <dbReference type="ChEBI" id="CHEBI:58805"/>
        <dbReference type="EC" id="3.1.4.52"/>
    </reaction>
</comment>
<keyword evidence="8 10" id="KW-0472">Membrane</keyword>
<comment type="caution">
    <text evidence="12">The sequence shown here is derived from an EMBL/GenBank/DDBJ whole genome shotgun (WGS) entry which is preliminary data.</text>
</comment>
<protein>
    <recommendedName>
        <fullName evidence="2">cyclic-guanylate-specific phosphodiesterase</fullName>
        <ecNumber evidence="2">3.1.4.52</ecNumber>
    </recommendedName>
</protein>
<dbReference type="PANTHER" id="PTHR33121">
    <property type="entry name" value="CYCLIC DI-GMP PHOSPHODIESTERASE PDEF"/>
    <property type="match status" value="1"/>
</dbReference>
<evidence type="ECO:0000256" key="6">
    <source>
        <dbReference type="ARBA" id="ARBA00022801"/>
    </source>
</evidence>
<name>A0A931I366_9HYPH</name>
<keyword evidence="6" id="KW-0378">Hydrolase</keyword>
<evidence type="ECO:0000256" key="4">
    <source>
        <dbReference type="ARBA" id="ARBA00022636"/>
    </source>
</evidence>
<proteinExistence type="predicted"/>
<dbReference type="Pfam" id="PF12792">
    <property type="entry name" value="CSS-motif"/>
    <property type="match status" value="1"/>
</dbReference>
<evidence type="ECO:0000313" key="12">
    <source>
        <dbReference type="EMBL" id="MBH0238992.1"/>
    </source>
</evidence>
<keyword evidence="3" id="KW-1003">Cell membrane</keyword>
<evidence type="ECO:0000256" key="10">
    <source>
        <dbReference type="SAM" id="Phobius"/>
    </source>
</evidence>
<dbReference type="GO" id="GO:0005886">
    <property type="term" value="C:plasma membrane"/>
    <property type="evidence" value="ECO:0007669"/>
    <property type="project" value="UniProtKB-SubCell"/>
</dbReference>
<evidence type="ECO:0000313" key="13">
    <source>
        <dbReference type="Proteomes" id="UP000631694"/>
    </source>
</evidence>
<keyword evidence="4" id="KW-0973">c-di-GMP</keyword>
<keyword evidence="13" id="KW-1185">Reference proteome</keyword>
<evidence type="ECO:0000259" key="11">
    <source>
        <dbReference type="PROSITE" id="PS50883"/>
    </source>
</evidence>
<dbReference type="PROSITE" id="PS50883">
    <property type="entry name" value="EAL"/>
    <property type="match status" value="1"/>
</dbReference>
<comment type="subcellular location">
    <subcellularLocation>
        <location evidence="1">Cell membrane</location>
        <topology evidence="1">Multi-pass membrane protein</topology>
    </subcellularLocation>
</comment>
<feature type="transmembrane region" description="Helical" evidence="10">
    <location>
        <begin position="239"/>
        <end position="260"/>
    </location>
</feature>
<evidence type="ECO:0000256" key="8">
    <source>
        <dbReference type="ARBA" id="ARBA00023136"/>
    </source>
</evidence>
<dbReference type="GO" id="GO:0071111">
    <property type="term" value="F:cyclic-guanylate-specific phosphodiesterase activity"/>
    <property type="evidence" value="ECO:0007669"/>
    <property type="project" value="UniProtKB-EC"/>
</dbReference>
<keyword evidence="5 10" id="KW-0812">Transmembrane</keyword>
<sequence>MSSRALMRWLRIVGSTTIVVALPMLVAEYVLSHHAMSFGRAELRHMATAYVEQADRIVGEGLTILRRLQAEGRTGCSLEDRQAYGTGAFNSSFVQQVGVADNRGILLCGEPMGSLASPVRLPSTTVSDPSIMLGVLTGANGEPQAVVSLRVDGERRLIARFSRQSIAIASGSPTFRRVSSVTVYLQDGSQWWHDSAAFGTPATADMIVERARSAELPLQVLVSAPPDAARELVAPLRRIAMVAAIFTGAFTLLTGIWLTWHKDEDQDEFTRAVRAQEFVPYYQPVMDLFTGELRGCELLVRWRRADGSMVPPGAFLPYAEATGAIREITRQLMAQSVEDLAELYAVNPQLKLSVNLTASHFDTSAILDEIRDIYDESGIAFSQLVFEVTEQHPLRDLDLARKIVGHMQALGAAVALDDAGTGHGVLTYLQKLGVDVLKIDKMFIDGIGIDVPSEKIIRSLVDLGHELGLGIIAEGVERQDQAEYLKGIGVAVCQGYLFSPALPAKAYIEYAAANRATMLANAEAAEAGEPIGAAA</sequence>